<dbReference type="GO" id="GO:0003678">
    <property type="term" value="F:DNA helicase activity"/>
    <property type="evidence" value="ECO:0007669"/>
    <property type="project" value="UniProtKB-EC"/>
</dbReference>
<feature type="region of interest" description="Disordered" evidence="11">
    <location>
        <begin position="53"/>
        <end position="73"/>
    </location>
</feature>
<dbReference type="GO" id="GO:0000183">
    <property type="term" value="P:rDNA heterochromatin formation"/>
    <property type="evidence" value="ECO:0007669"/>
    <property type="project" value="EnsemblFungi"/>
</dbReference>
<evidence type="ECO:0000256" key="1">
    <source>
        <dbReference type="ARBA" id="ARBA00004123"/>
    </source>
</evidence>
<evidence type="ECO:0000256" key="9">
    <source>
        <dbReference type="ARBA" id="ARBA00023125"/>
    </source>
</evidence>
<dbReference type="InParanoid" id="A7TPL2"/>
<evidence type="ECO:0000259" key="12">
    <source>
        <dbReference type="PROSITE" id="PS51192"/>
    </source>
</evidence>
<dbReference type="GO" id="GO:0031509">
    <property type="term" value="P:subtelomeric heterochromatin formation"/>
    <property type="evidence" value="ECO:0007669"/>
    <property type="project" value="EnsemblFungi"/>
</dbReference>
<evidence type="ECO:0000256" key="10">
    <source>
        <dbReference type="ARBA" id="ARBA00023242"/>
    </source>
</evidence>
<feature type="compositionally biased region" description="Basic and acidic residues" evidence="11">
    <location>
        <begin position="167"/>
        <end position="183"/>
    </location>
</feature>
<dbReference type="GO" id="GO:0000122">
    <property type="term" value="P:negative regulation of transcription by RNA polymerase II"/>
    <property type="evidence" value="ECO:0007669"/>
    <property type="project" value="EnsemblFungi"/>
</dbReference>
<dbReference type="FunCoup" id="A7TPL2">
    <property type="interactions" value="64"/>
</dbReference>
<evidence type="ECO:0000256" key="11">
    <source>
        <dbReference type="SAM" id="MobiDB-lite"/>
    </source>
</evidence>
<dbReference type="EC" id="3.6.4.12" evidence="3"/>
<dbReference type="GO" id="GO:1990918">
    <property type="term" value="P:double-strand break repair involved in meiotic recombination"/>
    <property type="evidence" value="ECO:0007669"/>
    <property type="project" value="EnsemblFungi"/>
</dbReference>
<protein>
    <recommendedName>
        <fullName evidence="3">DNA helicase</fullName>
        <ecNumber evidence="3">3.6.4.12</ecNumber>
    </recommendedName>
</protein>
<evidence type="ECO:0000313" key="15">
    <source>
        <dbReference type="Proteomes" id="UP000000267"/>
    </source>
</evidence>
<dbReference type="EMBL" id="DS480444">
    <property type="protein sequence ID" value="EDO15804.1"/>
    <property type="molecule type" value="Genomic_DNA"/>
</dbReference>
<keyword evidence="7" id="KW-0067">ATP-binding</keyword>
<dbReference type="InterPro" id="IPR038718">
    <property type="entry name" value="SNF2-like_sf"/>
</dbReference>
<feature type="domain" description="Helicase ATP-binding" evidence="12">
    <location>
        <begin position="251"/>
        <end position="419"/>
    </location>
</feature>
<comment type="similarity">
    <text evidence="2">Belongs to the SNF2/RAD54 helicase family.</text>
</comment>
<dbReference type="PROSITE" id="PS51194">
    <property type="entry name" value="HELICASE_CTER"/>
    <property type="match status" value="1"/>
</dbReference>
<dbReference type="SUPFAM" id="SSF52540">
    <property type="entry name" value="P-loop containing nucleoside triphosphate hydrolases"/>
    <property type="match status" value="2"/>
</dbReference>
<dbReference type="GO" id="GO:0003677">
    <property type="term" value="F:DNA binding"/>
    <property type="evidence" value="ECO:0007669"/>
    <property type="project" value="UniProtKB-KW"/>
</dbReference>
<evidence type="ECO:0000256" key="5">
    <source>
        <dbReference type="ARBA" id="ARBA00022801"/>
    </source>
</evidence>
<feature type="compositionally biased region" description="Basic residues" evidence="11">
    <location>
        <begin position="60"/>
        <end position="69"/>
    </location>
</feature>
<dbReference type="GO" id="GO:0005634">
    <property type="term" value="C:nucleus"/>
    <property type="evidence" value="ECO:0007669"/>
    <property type="project" value="UniProtKB-SubCell"/>
</dbReference>
<proteinExistence type="inferred from homology"/>
<evidence type="ECO:0000256" key="8">
    <source>
        <dbReference type="ARBA" id="ARBA00022853"/>
    </source>
</evidence>
<feature type="compositionally biased region" description="Polar residues" evidence="11">
    <location>
        <begin position="147"/>
        <end position="160"/>
    </location>
</feature>
<dbReference type="Gene3D" id="3.40.50.300">
    <property type="entry name" value="P-loop containing nucleotide triphosphate hydrolases"/>
    <property type="match status" value="1"/>
</dbReference>
<keyword evidence="9" id="KW-0238">DNA-binding</keyword>
<dbReference type="GeneID" id="5543916"/>
<feature type="region of interest" description="Disordered" evidence="11">
    <location>
        <begin position="147"/>
        <end position="207"/>
    </location>
</feature>
<feature type="compositionally biased region" description="Acidic residues" evidence="11">
    <location>
        <begin position="184"/>
        <end position="202"/>
    </location>
</feature>
<dbReference type="eggNOG" id="KOG0389">
    <property type="taxonomic scope" value="Eukaryota"/>
</dbReference>
<evidence type="ECO:0000313" key="14">
    <source>
        <dbReference type="EMBL" id="EDO15804.1"/>
    </source>
</evidence>
<dbReference type="PROSITE" id="PS51192">
    <property type="entry name" value="HELICASE_ATP_BIND_1"/>
    <property type="match status" value="1"/>
</dbReference>
<keyword evidence="8" id="KW-0156">Chromatin regulator</keyword>
<dbReference type="CDD" id="cd18793">
    <property type="entry name" value="SF2_C_SNF"/>
    <property type="match status" value="1"/>
</dbReference>
<sequence>MIKFYIYSIVQNPMDIADLAEFSWKKAKIIVSSRPLKRLNDFSSKEFLTEAEKEKQASKQSKRKYRGNNHKNESERLLDKIAQSIKGYNAIESLIKKCSSYGSSLSVQMKKWGLDLQNVDSNGELDMMALDTDDQNKAVVDEFDNGSETVTPEVTPSATLLQKMKSKKSEGEGEGEGEAKSDIEFDEDEIPESEEDDEDYDEMVSTRKRSTRSGVSIQKNRVVKYFRGKPRLLSSDISLKDYQQMGINWLNLLYQNHMSCILADDMGLGKTCQVISFLAYLKQIEQPGPHLIVVPSSTLENWLREFQKFCPNLKIEPYYGSQQERADLRDILEENDGQYDVIVTTYNLAAGNKHDVSFLRNRNFNVIVYDEGHMLKNSMSERFSKLMRIDANFRLLLTGTPLQNNLRELMSLLEFIMPSLFESKKDSLATIFKQRAKTSDSGKDHNPLLAQEAINRAKTMMKPFILRRRKDQVLKHLPAKHKHIAYCTLNEDQREIYNKEVKIVMDHKKMIKEGLLPEDPKERSKIQTSSSKNLIMSLRKASIHPLLFRHIFNDEIIDKMSDAILDEPQYAENGNKEYIREDMSYMSDFELHTLCCNFPKTLSKYKLDEKAWANSGKVEKLCELLKDIISVKKEKVLVFSLFTQVLDILEKVLSSLNYKFLRLDGSTQVNDRQSLIDKFYEDDTIPIFILSTKAGGFGINLVCANNVIIFDQSFNPHDDRQAADRAHRVGQTKEVNITTLITKDSIEEKILQLAKNKLDLDTHVSEDDKKGQDALESKVSNILEDIIFDENIEKKSE</sequence>
<dbReference type="Proteomes" id="UP000000267">
    <property type="component" value="Unassembled WGS sequence"/>
</dbReference>
<evidence type="ECO:0000256" key="3">
    <source>
        <dbReference type="ARBA" id="ARBA00012551"/>
    </source>
</evidence>
<dbReference type="CDD" id="cd17998">
    <property type="entry name" value="DEXHc_SMARCAD1"/>
    <property type="match status" value="1"/>
</dbReference>
<dbReference type="GO" id="GO:0030466">
    <property type="term" value="P:silent mating-type cassette heterochromatin formation"/>
    <property type="evidence" value="ECO:0007669"/>
    <property type="project" value="EnsemblFungi"/>
</dbReference>
<dbReference type="GO" id="GO:0042802">
    <property type="term" value="F:identical protein binding"/>
    <property type="evidence" value="ECO:0007669"/>
    <property type="project" value="EnsemblFungi"/>
</dbReference>
<dbReference type="SMART" id="SM00490">
    <property type="entry name" value="HELICc"/>
    <property type="match status" value="1"/>
</dbReference>
<dbReference type="GO" id="GO:0000706">
    <property type="term" value="P:meiotic DNA double-strand break processing"/>
    <property type="evidence" value="ECO:0007669"/>
    <property type="project" value="EnsemblFungi"/>
</dbReference>
<name>A7TPL2_VANPO</name>
<keyword evidence="6" id="KW-0347">Helicase</keyword>
<dbReference type="InterPro" id="IPR001650">
    <property type="entry name" value="Helicase_C-like"/>
</dbReference>
<dbReference type="GO" id="GO:0000775">
    <property type="term" value="C:chromosome, centromeric region"/>
    <property type="evidence" value="ECO:0007669"/>
    <property type="project" value="EnsemblFungi"/>
</dbReference>
<evidence type="ECO:0000256" key="7">
    <source>
        <dbReference type="ARBA" id="ARBA00022840"/>
    </source>
</evidence>
<keyword evidence="4" id="KW-0547">Nucleotide-binding</keyword>
<dbReference type="InterPro" id="IPR014001">
    <property type="entry name" value="Helicase_ATP-bd"/>
</dbReference>
<feature type="non-terminal residue" evidence="14">
    <location>
        <position position="1"/>
    </location>
</feature>
<accession>A7TPL2</accession>
<evidence type="ECO:0000256" key="4">
    <source>
        <dbReference type="ARBA" id="ARBA00022741"/>
    </source>
</evidence>
<dbReference type="SMART" id="SM00487">
    <property type="entry name" value="DEXDc"/>
    <property type="match status" value="1"/>
</dbReference>
<dbReference type="GO" id="GO:0005524">
    <property type="term" value="F:ATP binding"/>
    <property type="evidence" value="ECO:0007669"/>
    <property type="project" value="UniProtKB-KW"/>
</dbReference>
<dbReference type="FunFam" id="3.40.50.10810:FF:000014">
    <property type="entry name" value="SWI/SNF-related matrix-associated actin-dependent regulator of chromatin subfamily A containing DEAD/H box 1"/>
    <property type="match status" value="1"/>
</dbReference>
<dbReference type="STRING" id="436907.A7TPL2"/>
<dbReference type="GO" id="GO:0000781">
    <property type="term" value="C:chromosome, telomeric region"/>
    <property type="evidence" value="ECO:0007669"/>
    <property type="project" value="GOC"/>
</dbReference>
<feature type="domain" description="Helicase C-terminal" evidence="13">
    <location>
        <begin position="623"/>
        <end position="770"/>
    </location>
</feature>
<evidence type="ECO:0000256" key="2">
    <source>
        <dbReference type="ARBA" id="ARBA00007025"/>
    </source>
</evidence>
<dbReference type="InterPro" id="IPR049730">
    <property type="entry name" value="SNF2/RAD54-like_C"/>
</dbReference>
<dbReference type="PANTHER" id="PTHR10799">
    <property type="entry name" value="SNF2/RAD54 HELICASE FAMILY"/>
    <property type="match status" value="1"/>
</dbReference>
<dbReference type="AlphaFoldDB" id="A7TPL2"/>
<dbReference type="RefSeq" id="XP_001643662.1">
    <property type="nucleotide sequence ID" value="XM_001643612.1"/>
</dbReference>
<dbReference type="OrthoDB" id="5857104at2759"/>
<keyword evidence="15" id="KW-1185">Reference proteome</keyword>
<dbReference type="InterPro" id="IPR000330">
    <property type="entry name" value="SNF2_N"/>
</dbReference>
<dbReference type="GO" id="GO:0031934">
    <property type="term" value="C:mating-type region heterochromatin"/>
    <property type="evidence" value="ECO:0007669"/>
    <property type="project" value="EnsemblFungi"/>
</dbReference>
<dbReference type="Pfam" id="PF00271">
    <property type="entry name" value="Helicase_C"/>
    <property type="match status" value="1"/>
</dbReference>
<dbReference type="HOGENOM" id="CLU_000315_16_2_1"/>
<dbReference type="OMA" id="NKVMIRN"/>
<dbReference type="Pfam" id="PF00176">
    <property type="entry name" value="SNF2-rel_dom"/>
    <property type="match status" value="1"/>
</dbReference>
<dbReference type="GO" id="GO:0140658">
    <property type="term" value="F:ATP-dependent chromatin remodeler activity"/>
    <property type="evidence" value="ECO:0007669"/>
    <property type="project" value="EnsemblFungi"/>
</dbReference>
<keyword evidence="5" id="KW-0378">Hydrolase</keyword>
<comment type="subcellular location">
    <subcellularLocation>
        <location evidence="1">Nucleus</location>
    </subcellularLocation>
</comment>
<dbReference type="FunFam" id="3.40.50.300:FF:002378">
    <property type="entry name" value="ATP-dependent helicase FUN30"/>
    <property type="match status" value="1"/>
</dbReference>
<reference evidence="14 15" key="1">
    <citation type="journal article" date="2007" name="Proc. Natl. Acad. Sci. U.S.A.">
        <title>Independent sorting-out of thousands of duplicated gene pairs in two yeast species descended from a whole-genome duplication.</title>
        <authorList>
            <person name="Scannell D.R."/>
            <person name="Frank A.C."/>
            <person name="Conant G.C."/>
            <person name="Byrne K.P."/>
            <person name="Woolfit M."/>
            <person name="Wolfe K.H."/>
        </authorList>
    </citation>
    <scope>NUCLEOTIDE SEQUENCE [LARGE SCALE GENOMIC DNA]</scope>
    <source>
        <strain evidence="15">ATCC 22028 / DSM 70294 / BCRC 21397 / CBS 2163 / NBRC 10782 / NRRL Y-8283 / UCD 57-17</strain>
    </source>
</reference>
<gene>
    <name evidence="14" type="ORF">Kpol_1040p17</name>
</gene>
<evidence type="ECO:0000259" key="13">
    <source>
        <dbReference type="PROSITE" id="PS51194"/>
    </source>
</evidence>
<dbReference type="GO" id="GO:0003682">
    <property type="term" value="F:chromatin binding"/>
    <property type="evidence" value="ECO:0007669"/>
    <property type="project" value="EnsemblFungi"/>
</dbReference>
<dbReference type="InterPro" id="IPR027417">
    <property type="entry name" value="P-loop_NTPase"/>
</dbReference>
<keyword evidence="10" id="KW-0539">Nucleus</keyword>
<organism evidence="15">
    <name type="scientific">Vanderwaltozyma polyspora (strain ATCC 22028 / DSM 70294 / BCRC 21397 / CBS 2163 / NBRC 10782 / NRRL Y-8283 / UCD 57-17)</name>
    <name type="common">Kluyveromyces polysporus</name>
    <dbReference type="NCBI Taxonomy" id="436907"/>
    <lineage>
        <taxon>Eukaryota</taxon>
        <taxon>Fungi</taxon>
        <taxon>Dikarya</taxon>
        <taxon>Ascomycota</taxon>
        <taxon>Saccharomycotina</taxon>
        <taxon>Saccharomycetes</taxon>
        <taxon>Saccharomycetales</taxon>
        <taxon>Saccharomycetaceae</taxon>
        <taxon>Vanderwaltozyma</taxon>
    </lineage>
</organism>
<evidence type="ECO:0000256" key="6">
    <source>
        <dbReference type="ARBA" id="ARBA00022806"/>
    </source>
</evidence>
<dbReference type="Gene3D" id="3.40.50.10810">
    <property type="entry name" value="Tandem AAA-ATPase domain"/>
    <property type="match status" value="1"/>
</dbReference>
<dbReference type="GO" id="GO:0033120">
    <property type="term" value="P:positive regulation of RNA splicing"/>
    <property type="evidence" value="ECO:0007669"/>
    <property type="project" value="EnsemblFungi"/>
</dbReference>
<dbReference type="GO" id="GO:0016787">
    <property type="term" value="F:hydrolase activity"/>
    <property type="evidence" value="ECO:0007669"/>
    <property type="project" value="UniProtKB-KW"/>
</dbReference>